<dbReference type="AlphaFoldDB" id="A0A369KQX2"/>
<keyword evidence="2" id="KW-0560">Oxidoreductase</keyword>
<comment type="caution">
    <text evidence="4">The sequence shown here is derived from an EMBL/GenBank/DDBJ whole genome shotgun (WGS) entry which is preliminary data.</text>
</comment>
<proteinExistence type="inferred from homology"/>
<evidence type="ECO:0000256" key="1">
    <source>
        <dbReference type="ARBA" id="ARBA00006046"/>
    </source>
</evidence>
<reference evidence="4" key="1">
    <citation type="submission" date="2018-04" db="EMBL/GenBank/DDBJ databases">
        <title>Draft genome sequence of the Candidatus Spirobacillus cienkowskii, a pathogen of freshwater Daphnia species, reconstructed from hemolymph metagenomic reads.</title>
        <authorList>
            <person name="Bresciani L."/>
            <person name="Lemos L.N."/>
            <person name="Wale N."/>
            <person name="Lin J.Y."/>
            <person name="Fernandes G.R."/>
            <person name="Duffy M.A."/>
            <person name="Rodrigues J.M."/>
        </authorList>
    </citation>
    <scope>NUCLEOTIDE SEQUENCE [LARGE SCALE GENOMIC DNA]</scope>
    <source>
        <strain evidence="4">Binning01</strain>
    </source>
</reference>
<dbReference type="PANTHER" id="PTHR43734">
    <property type="entry name" value="PHYTOENE DESATURASE"/>
    <property type="match status" value="1"/>
</dbReference>
<evidence type="ECO:0000313" key="5">
    <source>
        <dbReference type="Proteomes" id="UP000253934"/>
    </source>
</evidence>
<gene>
    <name evidence="4" type="ORF">DCC88_02245</name>
</gene>
<evidence type="ECO:0000256" key="2">
    <source>
        <dbReference type="ARBA" id="ARBA00023002"/>
    </source>
</evidence>
<dbReference type="Proteomes" id="UP000253934">
    <property type="component" value="Unassembled WGS sequence"/>
</dbReference>
<dbReference type="Gene3D" id="3.50.50.60">
    <property type="entry name" value="FAD/NAD(P)-binding domain"/>
    <property type="match status" value="1"/>
</dbReference>
<keyword evidence="5" id="KW-1185">Reference proteome</keyword>
<evidence type="ECO:0000313" key="4">
    <source>
        <dbReference type="EMBL" id="RDB37011.1"/>
    </source>
</evidence>
<dbReference type="SUPFAM" id="SSF51905">
    <property type="entry name" value="FAD/NAD(P)-binding domain"/>
    <property type="match status" value="1"/>
</dbReference>
<dbReference type="PANTHER" id="PTHR43734:SF7">
    <property type="entry name" value="4,4'-DIAPONEUROSPORENE OXYGENASE"/>
    <property type="match status" value="1"/>
</dbReference>
<comment type="similarity">
    <text evidence="1">Belongs to the carotenoid/retinoid oxidoreductase family.</text>
</comment>
<dbReference type="InterPro" id="IPR002937">
    <property type="entry name" value="Amino_oxidase"/>
</dbReference>
<accession>A0A369KQX2</accession>
<protein>
    <recommendedName>
        <fullName evidence="3">Amine oxidase domain-containing protein</fullName>
    </recommendedName>
</protein>
<dbReference type="Pfam" id="PF01593">
    <property type="entry name" value="Amino_oxidase"/>
    <property type="match status" value="1"/>
</dbReference>
<evidence type="ECO:0000259" key="3">
    <source>
        <dbReference type="Pfam" id="PF01593"/>
    </source>
</evidence>
<dbReference type="GO" id="GO:0016491">
    <property type="term" value="F:oxidoreductase activity"/>
    <property type="evidence" value="ECO:0007669"/>
    <property type="project" value="UniProtKB-KW"/>
</dbReference>
<sequence length="518" mass="58993">MRSLIQIEDTPYIHSGDYKIKVAVIGSGIGGLTVASLLAKENFTVDLYEQNSKCGGKMFCYTNDDGLIWDTGPTLISLPNEIRNTFSYLQVSSPEMYSIHTGCRVFFSDGSDWILPNGKEKLSKYFTDNKICKFNEFEKLMETSEKFFDFAEKYIFDDDPPKILNLGFNSLKSGILFRNPKISLMPYSKLVDMHISNSNLREFLYHFSSYVGMNPDLAQAGIISIAHVELNSEVVFPKGGVYSIARCLIDAADKLNIRIFTNSEVVNATPILNEINMHAWNLTISKNSLINNEVYDLVVSNCDPYVSSETWLNNNKIKNNFENNIKSNKMRASESQFVILFDWENHVPISHHLKIFPKSWRKSFIDVCEKLEIPEDPCIYLVWPHATDSSVSPRILFISAMAPNNLSGITWSEEFSQNYAEKILNICRKRLKLSFEGKIFKIVTPFELEKRAKSYKGGIYSATYSKFNPTGFHFSGLTEFQNLYFVGAGVHPGAGVSMVMKSARRIAQHIIQKFKYRI</sequence>
<name>A0A369KQX2_9BACT</name>
<organism evidence="4 5">
    <name type="scientific">Spirobacillus cienkowskii</name>
    <dbReference type="NCBI Taxonomy" id="495820"/>
    <lineage>
        <taxon>Bacteria</taxon>
        <taxon>Pseudomonadati</taxon>
        <taxon>Bdellovibrionota</taxon>
        <taxon>Oligoflexia</taxon>
        <taxon>Silvanigrellales</taxon>
        <taxon>Spirobacillus</taxon>
    </lineage>
</organism>
<dbReference type="InterPro" id="IPR036188">
    <property type="entry name" value="FAD/NAD-bd_sf"/>
</dbReference>
<feature type="domain" description="Amine oxidase" evidence="3">
    <location>
        <begin position="29"/>
        <end position="511"/>
    </location>
</feature>
<dbReference type="EMBL" id="QOVW01000013">
    <property type="protein sequence ID" value="RDB37011.1"/>
    <property type="molecule type" value="Genomic_DNA"/>
</dbReference>